<accession>A0AAU7QKW9</accession>
<protein>
    <submittedName>
        <fullName evidence="1">Uncharacterized protein</fullName>
    </submittedName>
</protein>
<dbReference type="AlphaFoldDB" id="A0AAU7QKW9"/>
<reference evidence="1" key="1">
    <citation type="submission" date="2024-06" db="EMBL/GenBank/DDBJ databases">
        <authorList>
            <person name="Sun Y."/>
        </authorList>
    </citation>
    <scope>NUCLEOTIDE SEQUENCE</scope>
    <source>
        <strain evidence="1">IGA1.0</strain>
    </source>
</reference>
<organism evidence="1">
    <name type="scientific">Rhodanobacter sp. IGA1.0</name>
    <dbReference type="NCBI Taxonomy" id="3158582"/>
    <lineage>
        <taxon>Bacteria</taxon>
        <taxon>Pseudomonadati</taxon>
        <taxon>Pseudomonadota</taxon>
        <taxon>Gammaproteobacteria</taxon>
        <taxon>Lysobacterales</taxon>
        <taxon>Rhodanobacteraceae</taxon>
        <taxon>Rhodanobacter</taxon>
    </lineage>
</organism>
<gene>
    <name evidence="1" type="ORF">ABNK63_00525</name>
</gene>
<dbReference type="RefSeq" id="WP_350016366.1">
    <property type="nucleotide sequence ID" value="NZ_CP157948.1"/>
</dbReference>
<name>A0AAU7QKW9_9GAMM</name>
<sequence length="181" mass="20326">MEIVGLIIALLGILIVFDTPRKWIATQFSRKKANPTGPSLADDEPTSVHAIILYVNSSVKPLNLDNDIALNTRSTVDPFVGDGRWLLDMVTALNISTMGQLDELVARHTPHAKLLAHAILSEHQKIRRGHGLSLVLEIEAMQRYGSEWYEKFIKSLRMTSSSKGFADEMYSFYTTVRRSRA</sequence>
<dbReference type="EMBL" id="CP157948">
    <property type="protein sequence ID" value="XBS90160.1"/>
    <property type="molecule type" value="Genomic_DNA"/>
</dbReference>
<proteinExistence type="predicted"/>
<evidence type="ECO:0000313" key="1">
    <source>
        <dbReference type="EMBL" id="XBS90160.1"/>
    </source>
</evidence>